<evidence type="ECO:0000256" key="3">
    <source>
        <dbReference type="ARBA" id="ARBA00022801"/>
    </source>
</evidence>
<dbReference type="GO" id="GO:0008234">
    <property type="term" value="F:cysteine-type peptidase activity"/>
    <property type="evidence" value="ECO:0007669"/>
    <property type="project" value="UniProtKB-KW"/>
</dbReference>
<proteinExistence type="inferred from homology"/>
<reference evidence="7 8" key="1">
    <citation type="submission" date="2017-04" db="EMBL/GenBank/DDBJ databases">
        <authorList>
            <person name="Afonso C.L."/>
            <person name="Miller P.J."/>
            <person name="Scott M.A."/>
            <person name="Spackman E."/>
            <person name="Goraichik I."/>
            <person name="Dimitrov K.M."/>
            <person name="Suarez D.L."/>
            <person name="Swayne D.E."/>
        </authorList>
    </citation>
    <scope>NUCLEOTIDE SEQUENCE [LARGE SCALE GENOMIC DNA]</scope>
    <source>
        <strain evidence="7 8">DSM 11270</strain>
    </source>
</reference>
<dbReference type="RefSeq" id="WP_084051966.1">
    <property type="nucleotide sequence ID" value="NZ_FWWT01000005.1"/>
</dbReference>
<dbReference type="CDD" id="cd16332">
    <property type="entry name" value="Prp-like"/>
    <property type="match status" value="1"/>
</dbReference>
<evidence type="ECO:0000256" key="2">
    <source>
        <dbReference type="ARBA" id="ARBA00022670"/>
    </source>
</evidence>
<dbReference type="Proteomes" id="UP000192731">
    <property type="component" value="Unassembled WGS sequence"/>
</dbReference>
<keyword evidence="4" id="KW-0788">Thiol protease</keyword>
<dbReference type="PANTHER" id="PTHR39178:SF1">
    <property type="entry name" value="RIBOSOMAL-PROCESSING CYSTEINE PROTEASE PRP"/>
    <property type="match status" value="1"/>
</dbReference>
<keyword evidence="1" id="KW-0690">Ribosome biogenesis</keyword>
<dbReference type="EMBL" id="FWWT01000005">
    <property type="protein sequence ID" value="SMB80376.1"/>
    <property type="molecule type" value="Genomic_DNA"/>
</dbReference>
<name>A0A1W1UH08_DESTI</name>
<dbReference type="GO" id="GO:0006508">
    <property type="term" value="P:proteolysis"/>
    <property type="evidence" value="ECO:0007669"/>
    <property type="project" value="UniProtKB-KW"/>
</dbReference>
<evidence type="ECO:0000256" key="1">
    <source>
        <dbReference type="ARBA" id="ARBA00022517"/>
    </source>
</evidence>
<dbReference type="Pfam" id="PF04327">
    <property type="entry name" value="Peptidase_Prp"/>
    <property type="match status" value="1"/>
</dbReference>
<dbReference type="OrthoDB" id="48998at2"/>
<dbReference type="InterPro" id="IPR036764">
    <property type="entry name" value="Peptidase_Prp_sf"/>
</dbReference>
<dbReference type="Gene3D" id="3.30.70.1490">
    <property type="entry name" value="Cysteine protease Prp"/>
    <property type="match status" value="1"/>
</dbReference>
<accession>A0A1W1UH08</accession>
<organism evidence="7 8">
    <name type="scientific">Desulfonispora thiosulfatigenes DSM 11270</name>
    <dbReference type="NCBI Taxonomy" id="656914"/>
    <lineage>
        <taxon>Bacteria</taxon>
        <taxon>Bacillati</taxon>
        <taxon>Bacillota</taxon>
        <taxon>Clostridia</taxon>
        <taxon>Eubacteriales</taxon>
        <taxon>Peptococcaceae</taxon>
        <taxon>Desulfonispora</taxon>
    </lineage>
</organism>
<dbReference type="GO" id="GO:0042254">
    <property type="term" value="P:ribosome biogenesis"/>
    <property type="evidence" value="ECO:0007669"/>
    <property type="project" value="UniProtKB-KW"/>
</dbReference>
<dbReference type="SUPFAM" id="SSF118010">
    <property type="entry name" value="TM1457-like"/>
    <property type="match status" value="1"/>
</dbReference>
<dbReference type="AlphaFoldDB" id="A0A1W1UH08"/>
<sequence>MISADLYLSANEEIIGFEFSGHAFFADSGKDIVCAAASVLATTTVNSLELQLDLHNHYTVDEKSGYLKCMLPKDLSQDKFEKAQIILKTLEIGIKSIELNFSQYIKLSHRRWN</sequence>
<evidence type="ECO:0000256" key="6">
    <source>
        <dbReference type="ARBA" id="ARBA00044538"/>
    </source>
</evidence>
<evidence type="ECO:0000256" key="5">
    <source>
        <dbReference type="ARBA" id="ARBA00044503"/>
    </source>
</evidence>
<dbReference type="PANTHER" id="PTHR39178">
    <property type="entry name" value="HYPOTHETICAL RIBOSOME-ASSOCIATED PROTEIN"/>
    <property type="match status" value="1"/>
</dbReference>
<dbReference type="STRING" id="656914.SAMN00017405_0866"/>
<protein>
    <recommendedName>
        <fullName evidence="6">Ribosomal processing cysteine protease Prp</fullName>
    </recommendedName>
</protein>
<gene>
    <name evidence="7" type="ORF">SAMN00017405_0866</name>
</gene>
<keyword evidence="2" id="KW-0645">Protease</keyword>
<comment type="similarity">
    <text evidence="5">Belongs to the Prp family.</text>
</comment>
<keyword evidence="3" id="KW-0378">Hydrolase</keyword>
<dbReference type="InterPro" id="IPR007422">
    <property type="entry name" value="Peptidase_Prp"/>
</dbReference>
<evidence type="ECO:0000313" key="8">
    <source>
        <dbReference type="Proteomes" id="UP000192731"/>
    </source>
</evidence>
<evidence type="ECO:0000313" key="7">
    <source>
        <dbReference type="EMBL" id="SMB80376.1"/>
    </source>
</evidence>
<evidence type="ECO:0000256" key="4">
    <source>
        <dbReference type="ARBA" id="ARBA00022807"/>
    </source>
</evidence>
<keyword evidence="8" id="KW-1185">Reference proteome</keyword>